<evidence type="ECO:0000256" key="18">
    <source>
        <dbReference type="ARBA" id="ARBA00034104"/>
    </source>
</evidence>
<dbReference type="GO" id="GO:0034707">
    <property type="term" value="C:chloride channel complex"/>
    <property type="evidence" value="ECO:0007669"/>
    <property type="project" value="UniProtKB-KW"/>
</dbReference>
<evidence type="ECO:0000256" key="7">
    <source>
        <dbReference type="ARBA" id="ARBA00023018"/>
    </source>
</evidence>
<comment type="caution">
    <text evidence="23">The sequence shown here is derived from an EMBL/GenBank/DDBJ whole genome shotgun (WGS) entry which is preliminary data.</text>
</comment>
<evidence type="ECO:0000256" key="6">
    <source>
        <dbReference type="ARBA" id="ARBA00022989"/>
    </source>
</evidence>
<feature type="transmembrane region" description="Helical" evidence="20">
    <location>
        <begin position="282"/>
        <end position="303"/>
    </location>
</feature>
<evidence type="ECO:0000256" key="20">
    <source>
        <dbReference type="RuleBase" id="RU000687"/>
    </source>
</evidence>
<dbReference type="Gene3D" id="1.20.58.390">
    <property type="entry name" value="Neurotransmitter-gated ion-channel transmembrane domain"/>
    <property type="match status" value="1"/>
</dbReference>
<dbReference type="AlphaFoldDB" id="A0AAN8NKE3"/>
<evidence type="ECO:0000256" key="8">
    <source>
        <dbReference type="ARBA" id="ARBA00023065"/>
    </source>
</evidence>
<dbReference type="FunFam" id="2.70.170.10:FF:000021">
    <property type="entry name" value="Gamma-aminobutyric acid receptor isoform 3b"/>
    <property type="match status" value="1"/>
</dbReference>
<evidence type="ECO:0000313" key="24">
    <source>
        <dbReference type="Proteomes" id="UP001372834"/>
    </source>
</evidence>
<keyword evidence="5" id="KW-0732">Signal</keyword>
<dbReference type="GO" id="GO:0099095">
    <property type="term" value="F:ligand-gated monoatomic anion channel activity"/>
    <property type="evidence" value="ECO:0007669"/>
    <property type="project" value="UniProtKB-ARBA"/>
</dbReference>
<keyword evidence="2 20" id="KW-0813">Transport</keyword>
<dbReference type="InterPro" id="IPR036719">
    <property type="entry name" value="Neuro-gated_channel_TM_sf"/>
</dbReference>
<evidence type="ECO:0000259" key="22">
    <source>
        <dbReference type="Pfam" id="PF02932"/>
    </source>
</evidence>
<comment type="similarity">
    <text evidence="1">Belongs to the ligand-gated ion channel (TC 1.A.9) family. Gamma-aminobutyric acid receptor (TC 1.A.9.5) subfamily.</text>
</comment>
<dbReference type="GO" id="GO:0045211">
    <property type="term" value="C:postsynaptic membrane"/>
    <property type="evidence" value="ECO:0007669"/>
    <property type="project" value="UniProtKB-SubCell"/>
</dbReference>
<dbReference type="GO" id="GO:0005254">
    <property type="term" value="F:chloride channel activity"/>
    <property type="evidence" value="ECO:0007669"/>
    <property type="project" value="UniProtKB-KW"/>
</dbReference>
<accession>A0AAN8NKE3</accession>
<evidence type="ECO:0000259" key="21">
    <source>
        <dbReference type="Pfam" id="PF02931"/>
    </source>
</evidence>
<dbReference type="InterPro" id="IPR036734">
    <property type="entry name" value="Neur_chan_lig-bd_sf"/>
</dbReference>
<evidence type="ECO:0000256" key="15">
    <source>
        <dbReference type="ARBA" id="ARBA00023257"/>
    </source>
</evidence>
<dbReference type="InterPro" id="IPR006201">
    <property type="entry name" value="Neur_channel"/>
</dbReference>
<keyword evidence="15" id="KW-0628">Postsynaptic cell membrane</keyword>
<evidence type="ECO:0000256" key="11">
    <source>
        <dbReference type="ARBA" id="ARBA00023170"/>
    </source>
</evidence>
<keyword evidence="11" id="KW-0675">Receptor</keyword>
<evidence type="ECO:0000256" key="14">
    <source>
        <dbReference type="ARBA" id="ARBA00023214"/>
    </source>
</evidence>
<evidence type="ECO:0000256" key="10">
    <source>
        <dbReference type="ARBA" id="ARBA00023157"/>
    </source>
</evidence>
<evidence type="ECO:0000313" key="23">
    <source>
        <dbReference type="EMBL" id="KAK6619505.1"/>
    </source>
</evidence>
<dbReference type="InterPro" id="IPR038050">
    <property type="entry name" value="Neuro_actylchol_rec"/>
</dbReference>
<evidence type="ECO:0000256" key="3">
    <source>
        <dbReference type="ARBA" id="ARBA00022475"/>
    </source>
</evidence>
<dbReference type="Pfam" id="PF02931">
    <property type="entry name" value="Neur_chan_LBD"/>
    <property type="match status" value="1"/>
</dbReference>
<keyword evidence="8 20" id="KW-0406">Ion transport</keyword>
<keyword evidence="7" id="KW-0770">Synapse</keyword>
<keyword evidence="14" id="KW-0868">Chloride</keyword>
<keyword evidence="3" id="KW-1003">Cell membrane</keyword>
<evidence type="ECO:0000256" key="5">
    <source>
        <dbReference type="ARBA" id="ARBA00022729"/>
    </source>
</evidence>
<sequence length="572" mass="66002">MLLSTGVDSFSMRRLSVVLLVTKTAFILSTCHAFRDRYTSSNVTQTLDMLLASDRYDKRLRPGFGGPPITVAVNLFIKSIGPVSDNDESFGLDCYFRQHWYDVRLQYEKVPGLEELSMSWLFLDRVWKPDTYFVNGKKSFLHRITAPNKFLRLRYDGFLTYSMRLTILASCPMYLKKFPLDAQKCPLQLGSYGYSSKDVVYKWTDEAGIGLQEGVEIAQFDLVNITKEDEKLVLRGGLPYSTIQADFWLKRHTGYFMLQVYVPCGLIVLSSWVSFWIDPDDVAARVALGVTTVLSLTTLGFGGRSQMPKVSYCTALDWFVIICFTYVFSVMIEYAVVNLNDKFNKDLKKMIESQREEAEKSKTAELEHNKNIEAFDRHGMFKIYRSVSHSTFFLSTSHQKHEKMRIEQGTVFTKLNPTDSLSKEFIKTVIAHLEEPQVKVRWKSCPNFYMSEWEDGREYSDEGDREEDILEISLDVESQGVSPEVKDVRKSRTIGTRLKEIKTFLDFRDKSGKPCPTAEYSILDSTDKFSELDVRSRKNFPVAFVVSLIIYALAFTYYFTDENPDWETSRRI</sequence>
<dbReference type="InterPro" id="IPR006028">
    <property type="entry name" value="GABAA/Glycine_rcpt"/>
</dbReference>
<keyword evidence="13" id="KW-0325">Glycoprotein</keyword>
<keyword evidence="9 20" id="KW-0472">Membrane</keyword>
<dbReference type="NCBIfam" id="TIGR00860">
    <property type="entry name" value="LIC"/>
    <property type="match status" value="1"/>
</dbReference>
<evidence type="ECO:0000256" key="16">
    <source>
        <dbReference type="ARBA" id="ARBA00023286"/>
    </source>
</evidence>
<evidence type="ECO:0000256" key="12">
    <source>
        <dbReference type="ARBA" id="ARBA00023173"/>
    </source>
</evidence>
<keyword evidence="6 20" id="KW-1133">Transmembrane helix</keyword>
<feature type="transmembrane region" description="Helical" evidence="20">
    <location>
        <begin position="540"/>
        <end position="559"/>
    </location>
</feature>
<feature type="transmembrane region" description="Helical" evidence="20">
    <location>
        <begin position="315"/>
        <end position="339"/>
    </location>
</feature>
<dbReference type="PRINTS" id="PR00252">
    <property type="entry name" value="NRIONCHANNEL"/>
</dbReference>
<evidence type="ECO:0000256" key="19">
    <source>
        <dbReference type="ARBA" id="ARBA00071250"/>
    </source>
</evidence>
<dbReference type="SUPFAM" id="SSF90112">
    <property type="entry name" value="Neurotransmitter-gated ion-channel transmembrane pore"/>
    <property type="match status" value="1"/>
</dbReference>
<keyword evidence="16" id="KW-1071">Ligand-gated ion channel</keyword>
<evidence type="ECO:0000256" key="4">
    <source>
        <dbReference type="ARBA" id="ARBA00022692"/>
    </source>
</evidence>
<keyword evidence="4 20" id="KW-0812">Transmembrane</keyword>
<comment type="subcellular location">
    <subcellularLocation>
        <location evidence="18">Postsynaptic cell membrane</location>
        <topology evidence="18">Multi-pass membrane protein</topology>
    </subcellularLocation>
</comment>
<name>A0AAN8NKE3_POLSC</name>
<organism evidence="23 24">
    <name type="scientific">Polyplax serrata</name>
    <name type="common">Common mouse louse</name>
    <dbReference type="NCBI Taxonomy" id="468196"/>
    <lineage>
        <taxon>Eukaryota</taxon>
        <taxon>Metazoa</taxon>
        <taxon>Ecdysozoa</taxon>
        <taxon>Arthropoda</taxon>
        <taxon>Hexapoda</taxon>
        <taxon>Insecta</taxon>
        <taxon>Pterygota</taxon>
        <taxon>Neoptera</taxon>
        <taxon>Paraneoptera</taxon>
        <taxon>Psocodea</taxon>
        <taxon>Troctomorpha</taxon>
        <taxon>Phthiraptera</taxon>
        <taxon>Anoplura</taxon>
        <taxon>Polyplacidae</taxon>
        <taxon>Polyplax</taxon>
    </lineage>
</organism>
<dbReference type="InterPro" id="IPR006029">
    <property type="entry name" value="Neurotrans-gated_channel_TM"/>
</dbReference>
<dbReference type="EMBL" id="JAWJWE010000040">
    <property type="protein sequence ID" value="KAK6619505.1"/>
    <property type="molecule type" value="Genomic_DNA"/>
</dbReference>
<evidence type="ECO:0000256" key="1">
    <source>
        <dbReference type="ARBA" id="ARBA00010180"/>
    </source>
</evidence>
<evidence type="ECO:0000256" key="13">
    <source>
        <dbReference type="ARBA" id="ARBA00023180"/>
    </source>
</evidence>
<dbReference type="Proteomes" id="UP001372834">
    <property type="component" value="Unassembled WGS sequence"/>
</dbReference>
<proteinExistence type="inferred from homology"/>
<keyword evidence="17 20" id="KW-0407">Ion channel</keyword>
<dbReference type="GO" id="GO:0005230">
    <property type="term" value="F:extracellular ligand-gated monoatomic ion channel activity"/>
    <property type="evidence" value="ECO:0007669"/>
    <property type="project" value="InterPro"/>
</dbReference>
<reference evidence="23 24" key="1">
    <citation type="submission" date="2023-10" db="EMBL/GenBank/DDBJ databases">
        <title>Genomes of two closely related lineages of the louse Polyplax serrata with different host specificities.</title>
        <authorList>
            <person name="Martinu J."/>
            <person name="Tarabai H."/>
            <person name="Stefka J."/>
            <person name="Hypsa V."/>
        </authorList>
    </citation>
    <scope>NUCLEOTIDE SEQUENCE [LARGE SCALE GENOMIC DNA]</scope>
    <source>
        <strain evidence="23">HR10_N</strain>
    </source>
</reference>
<gene>
    <name evidence="23" type="ORF">RUM43_012262</name>
</gene>
<dbReference type="GO" id="GO:0004888">
    <property type="term" value="F:transmembrane signaling receptor activity"/>
    <property type="evidence" value="ECO:0007669"/>
    <property type="project" value="InterPro"/>
</dbReference>
<dbReference type="PANTHER" id="PTHR18945">
    <property type="entry name" value="NEUROTRANSMITTER GATED ION CHANNEL"/>
    <property type="match status" value="1"/>
</dbReference>
<dbReference type="PROSITE" id="PS00236">
    <property type="entry name" value="NEUROTR_ION_CHANNEL"/>
    <property type="match status" value="1"/>
</dbReference>
<dbReference type="InterPro" id="IPR018000">
    <property type="entry name" value="Neurotransmitter_ion_chnl_CS"/>
</dbReference>
<dbReference type="SUPFAM" id="SSF63712">
    <property type="entry name" value="Nicotinic receptor ligand binding domain-like"/>
    <property type="match status" value="1"/>
</dbReference>
<keyword evidence="12" id="KW-0869">Chloride channel</keyword>
<dbReference type="Gene3D" id="2.70.170.10">
    <property type="entry name" value="Neurotransmitter-gated ion-channel ligand-binding domain"/>
    <property type="match status" value="1"/>
</dbReference>
<evidence type="ECO:0000256" key="17">
    <source>
        <dbReference type="ARBA" id="ARBA00023303"/>
    </source>
</evidence>
<protein>
    <recommendedName>
        <fullName evidence="19">Gamma-aminobutyric acid receptor subunit beta</fullName>
    </recommendedName>
</protein>
<dbReference type="CDD" id="cd19049">
    <property type="entry name" value="LGIC_TM_anion"/>
    <property type="match status" value="1"/>
</dbReference>
<evidence type="ECO:0000256" key="9">
    <source>
        <dbReference type="ARBA" id="ARBA00023136"/>
    </source>
</evidence>
<dbReference type="InterPro" id="IPR006202">
    <property type="entry name" value="Neur_chan_lig-bd"/>
</dbReference>
<feature type="transmembrane region" description="Helical" evidence="20">
    <location>
        <begin position="254"/>
        <end position="275"/>
    </location>
</feature>
<feature type="domain" description="Neurotransmitter-gated ion-channel ligand-binding" evidence="21">
    <location>
        <begin position="46"/>
        <end position="252"/>
    </location>
</feature>
<evidence type="ECO:0000256" key="2">
    <source>
        <dbReference type="ARBA" id="ARBA00022448"/>
    </source>
</evidence>
<dbReference type="Pfam" id="PF02932">
    <property type="entry name" value="Neur_chan_memb"/>
    <property type="match status" value="1"/>
</dbReference>
<dbReference type="PRINTS" id="PR00253">
    <property type="entry name" value="GABAARECEPTR"/>
</dbReference>
<feature type="domain" description="Neurotransmitter-gated ion-channel transmembrane" evidence="22">
    <location>
        <begin position="260"/>
        <end position="390"/>
    </location>
</feature>
<keyword evidence="10" id="KW-1015">Disulfide bond</keyword>